<reference evidence="1 2" key="1">
    <citation type="submission" date="2019-09" db="EMBL/GenBank/DDBJ databases">
        <title>Draft genome sequence of various Type strains from the CCUG.</title>
        <authorList>
            <person name="Pineiro-Iglesias B."/>
            <person name="Tunovic T."/>
            <person name="Unosson C."/>
            <person name="Inganas E."/>
            <person name="Ohlen M."/>
            <person name="Cardew S."/>
            <person name="Jensie-Markopoulos S."/>
            <person name="Salva-Serra F."/>
            <person name="Jaen-Luchoro D."/>
            <person name="Karlsson R."/>
            <person name="Svensson-Stadler L."/>
            <person name="Chun J."/>
            <person name="Moore E."/>
        </authorList>
    </citation>
    <scope>NUCLEOTIDE SEQUENCE [LARGE SCALE GENOMIC DNA]</scope>
    <source>
        <strain evidence="1 2">CCUG 56969T</strain>
    </source>
</reference>
<organism evidence="1 2">
    <name type="scientific">Vibrio gigantis</name>
    <dbReference type="NCBI Taxonomy" id="296199"/>
    <lineage>
        <taxon>Bacteria</taxon>
        <taxon>Pseudomonadati</taxon>
        <taxon>Pseudomonadota</taxon>
        <taxon>Gammaproteobacteria</taxon>
        <taxon>Vibrionales</taxon>
        <taxon>Vibrionaceae</taxon>
        <taxon>Vibrio</taxon>
    </lineage>
</organism>
<protein>
    <submittedName>
        <fullName evidence="1">Uncharacterized protein</fullName>
    </submittedName>
</protein>
<dbReference type="RefSeq" id="WP_086716181.1">
    <property type="nucleotide sequence ID" value="NZ_AP025492.1"/>
</dbReference>
<gene>
    <name evidence="1" type="ORF">F4W18_15090</name>
</gene>
<dbReference type="AlphaFoldDB" id="A0A5M9NNN4"/>
<evidence type="ECO:0000313" key="2">
    <source>
        <dbReference type="Proteomes" id="UP000322521"/>
    </source>
</evidence>
<evidence type="ECO:0000313" key="1">
    <source>
        <dbReference type="EMBL" id="KAA8672286.1"/>
    </source>
</evidence>
<accession>A0A5M9NNN4</accession>
<proteinExistence type="predicted"/>
<name>A0A5M9NNN4_9VIBR</name>
<keyword evidence="2" id="KW-1185">Reference proteome</keyword>
<dbReference type="OrthoDB" id="7865574at2"/>
<dbReference type="Proteomes" id="UP000322521">
    <property type="component" value="Unassembled WGS sequence"/>
</dbReference>
<comment type="caution">
    <text evidence="1">The sequence shown here is derived from an EMBL/GenBank/DDBJ whole genome shotgun (WGS) entry which is preliminary data.</text>
</comment>
<dbReference type="EMBL" id="VXJS01000009">
    <property type="protein sequence ID" value="KAA8672286.1"/>
    <property type="molecule type" value="Genomic_DNA"/>
</dbReference>
<sequence length="122" mass="12941">MELDQFISTALVQISRGIESASEELKDSSAVVNPRNVIGTNGADDQKVYGYLADERSGKLRKVVHQIDFDVAVVAAEGSTTKGSLGIKVGGLGIGAQGQSEDKTTSESRIKFSIPMVLPTEE</sequence>